<comment type="caution">
    <text evidence="1">The sequence shown here is derived from an EMBL/GenBank/DDBJ whole genome shotgun (WGS) entry which is preliminary data.</text>
</comment>
<evidence type="ECO:0000313" key="2">
    <source>
        <dbReference type="Proteomes" id="UP001634393"/>
    </source>
</evidence>
<sequence>MGQAIRKGVKLNSTACYPNRKLFMKKLRGNEKIPWSGSGPEFHHITEANTISGGFLSATVNWARKIHIYIHHKQILIDPLTKTYRSRSATKVTNDK</sequence>
<organism evidence="1 2">
    <name type="scientific">Penstemon smallii</name>
    <dbReference type="NCBI Taxonomy" id="265156"/>
    <lineage>
        <taxon>Eukaryota</taxon>
        <taxon>Viridiplantae</taxon>
        <taxon>Streptophyta</taxon>
        <taxon>Embryophyta</taxon>
        <taxon>Tracheophyta</taxon>
        <taxon>Spermatophyta</taxon>
        <taxon>Magnoliopsida</taxon>
        <taxon>eudicotyledons</taxon>
        <taxon>Gunneridae</taxon>
        <taxon>Pentapetalae</taxon>
        <taxon>asterids</taxon>
        <taxon>lamiids</taxon>
        <taxon>Lamiales</taxon>
        <taxon>Plantaginaceae</taxon>
        <taxon>Cheloneae</taxon>
        <taxon>Penstemon</taxon>
    </lineage>
</organism>
<dbReference type="AlphaFoldDB" id="A0ABD3RGP5"/>
<evidence type="ECO:0000313" key="1">
    <source>
        <dbReference type="EMBL" id="KAL3812214.1"/>
    </source>
</evidence>
<dbReference type="EMBL" id="JBJXBP010000008">
    <property type="protein sequence ID" value="KAL3812214.1"/>
    <property type="molecule type" value="Genomic_DNA"/>
</dbReference>
<name>A0ABD3RGP5_9LAMI</name>
<accession>A0ABD3RGP5</accession>
<keyword evidence="2" id="KW-1185">Reference proteome</keyword>
<protein>
    <submittedName>
        <fullName evidence="1">Uncharacterized protein</fullName>
    </submittedName>
</protein>
<gene>
    <name evidence="1" type="ORF">ACJIZ3_013482</name>
</gene>
<reference evidence="1 2" key="1">
    <citation type="submission" date="2024-12" db="EMBL/GenBank/DDBJ databases">
        <title>The unique morphological basis and parallel evolutionary history of personate flowers in Penstemon.</title>
        <authorList>
            <person name="Depatie T.H."/>
            <person name="Wessinger C.A."/>
        </authorList>
    </citation>
    <scope>NUCLEOTIDE SEQUENCE [LARGE SCALE GENOMIC DNA]</scope>
    <source>
        <strain evidence="1">WTNN_2</strain>
        <tissue evidence="1">Leaf</tissue>
    </source>
</reference>
<dbReference type="Proteomes" id="UP001634393">
    <property type="component" value="Unassembled WGS sequence"/>
</dbReference>
<proteinExistence type="predicted"/>